<sequence length="59" mass="6958">MILGNVIRNCLRHDFINKMMFLRFIKLVDGSQRVLWMTMPLPTLGETKWGEPQADPEIR</sequence>
<evidence type="ECO:0000313" key="1">
    <source>
        <dbReference type="EMBL" id="ENW98095.1"/>
    </source>
</evidence>
<dbReference type="PATRIC" id="fig|1217705.3.peg.3460"/>
<organism evidence="1 2">
    <name type="scientific">Acinetobacter modestus</name>
    <dbReference type="NCBI Taxonomy" id="1776740"/>
    <lineage>
        <taxon>Bacteria</taxon>
        <taxon>Pseudomonadati</taxon>
        <taxon>Pseudomonadota</taxon>
        <taxon>Gammaproteobacteria</taxon>
        <taxon>Moraxellales</taxon>
        <taxon>Moraxellaceae</taxon>
        <taxon>Acinetobacter</taxon>
    </lineage>
</organism>
<dbReference type="Proteomes" id="UP000013248">
    <property type="component" value="Unassembled WGS sequence"/>
</dbReference>
<proteinExistence type="predicted"/>
<comment type="caution">
    <text evidence="1">The sequence shown here is derived from an EMBL/GenBank/DDBJ whole genome shotgun (WGS) entry which is preliminary data.</text>
</comment>
<protein>
    <submittedName>
        <fullName evidence="1">Uncharacterized protein</fullName>
    </submittedName>
</protein>
<dbReference type="STRING" id="1217705.F900_03569"/>
<dbReference type="HOGENOM" id="CLU_2949694_0_0_6"/>
<name>N9MXV4_9GAMM</name>
<accession>N9MXV4</accession>
<evidence type="ECO:0000313" key="2">
    <source>
        <dbReference type="Proteomes" id="UP000013248"/>
    </source>
</evidence>
<dbReference type="EMBL" id="APRP01000034">
    <property type="protein sequence ID" value="ENW98095.1"/>
    <property type="molecule type" value="Genomic_DNA"/>
</dbReference>
<reference evidence="1 2" key="1">
    <citation type="submission" date="2013-02" db="EMBL/GenBank/DDBJ databases">
        <title>The Genome Sequence of Acinetobacter sp. ANC 3862.</title>
        <authorList>
            <consortium name="The Broad Institute Genome Sequencing Platform"/>
            <consortium name="The Broad Institute Genome Sequencing Center for Infectious Disease"/>
            <person name="Cerqueira G."/>
            <person name="Feldgarden M."/>
            <person name="Courvalin P."/>
            <person name="Perichon B."/>
            <person name="Grillot-Courvalin C."/>
            <person name="Clermont D."/>
            <person name="Rocha E."/>
            <person name="Yoon E.-J."/>
            <person name="Nemec A."/>
            <person name="Walker B."/>
            <person name="Young S.K."/>
            <person name="Zeng Q."/>
            <person name="Gargeya S."/>
            <person name="Fitzgerald M."/>
            <person name="Haas B."/>
            <person name="Abouelleil A."/>
            <person name="Alvarado L."/>
            <person name="Arachchi H.M."/>
            <person name="Berlin A.M."/>
            <person name="Chapman S.B."/>
            <person name="Dewar J."/>
            <person name="Goldberg J."/>
            <person name="Griggs A."/>
            <person name="Gujja S."/>
            <person name="Hansen M."/>
            <person name="Howarth C."/>
            <person name="Imamovic A."/>
            <person name="Larimer J."/>
            <person name="McCowan C."/>
            <person name="Murphy C."/>
            <person name="Neiman D."/>
            <person name="Pearson M."/>
            <person name="Priest M."/>
            <person name="Roberts A."/>
            <person name="Saif S."/>
            <person name="Shea T."/>
            <person name="Sisk P."/>
            <person name="Sykes S."/>
            <person name="Wortman J."/>
            <person name="Nusbaum C."/>
            <person name="Birren B."/>
        </authorList>
    </citation>
    <scope>NUCLEOTIDE SEQUENCE [LARGE SCALE GENOMIC DNA]</scope>
    <source>
        <strain evidence="1 2">ANC 3862</strain>
    </source>
</reference>
<dbReference type="AlphaFoldDB" id="N9MXV4"/>
<gene>
    <name evidence="1" type="ORF">F900_03569</name>
</gene>